<dbReference type="Pfam" id="PF00310">
    <property type="entry name" value="GATase_2"/>
    <property type="match status" value="1"/>
</dbReference>
<name>A0ABV9QQ07_9GAMM</name>
<proteinExistence type="inferred from homology"/>
<dbReference type="SUPFAM" id="SSF69336">
    <property type="entry name" value="Alpha subunit of glutamate synthase, C-terminal domain"/>
    <property type="match status" value="1"/>
</dbReference>
<dbReference type="EC" id="1.4.1.13" evidence="16"/>
<evidence type="ECO:0000313" key="16">
    <source>
        <dbReference type="EMBL" id="MFC4819032.1"/>
    </source>
</evidence>
<dbReference type="Gene3D" id="3.60.20.10">
    <property type="entry name" value="Glutamine Phosphoribosylpyrophosphate, subunit 1, domain 1"/>
    <property type="match status" value="1"/>
</dbReference>
<sequence>MAATRHAGLYDPAYEHDSCGFGLIAQIDARAGTGLVDKAFGALERMAHRGAVGADGLSGDGCGILLHRPTAWLRALAAEAGISPGPHFAAGLVFLSPDPALREQSVAELEARLRDEGLGIAGWREVPLDLSVCGEQAAASLPRIAQLFVDAPEAAGFDEAAFDRKLYRARRLATNALPDEEHFYIVSLSASMIGYKAMVLPGALRRFYPDLARPDLAACAAVFHNRFSTNTTPQWRLAQPFRYLAHNGEINTIRANRSWMAARAKKLVSPQFDFSTLGALVTMSGSDSQSLDNALELLLIGGIALPTAMRILVPPAWSAREDVDADLAAFYEYYGLHTEPWDGPAGLVMCDGRYAACTLDRNGLRPARWALSADRHLVVASEAGIWDYADADLVEKGRLGPGEMIAADLAEHRLLKNADVDALNRSLAPFKQWLREGVTYLESHLIDPSLAAEPFPPELLARFQKLFGLSREERDTILTALAEDGVEATGSMGDDTPIAALSGEARPLYDYFRQAFAQVTNPPIDPLRETAVMSLVTQIGPEGNIFELSAANATQVLLTSPILSQRKLRQLLALPQFANAQCFVDLYYRRSEGLEAALKRICIEATTAVRAGARLVFLSDRYPPQPAGPQPPDKLPIHALLATGAIHQALVAAQLRCDCNLLVETGTARDAHHFACLIGFGASAVYPYLAYQTLFDLGRNGRIRDHDGEPRELGRTYRKGIRKGLLKIISKMGISTIAGYRGAQLFEIVGLDRAVVDLCFAGAPARIGGTLFADLEDEQRERLLAAFDDGARLSPGGLLKYVHGGEFHAYNPDVVGTLQAAVRSGDTADYRRYADLVDGRAPAALRDLLELRDDLAPVPLEEVEPVEAILKRFDSAGMSLGALSPEAHETLAQAMNRLGARSNSGEGGEDPARYGTDKMSKIKQVASARFGVTPEYLVNAEVLQIKIAQGAKPGEGGQLPGHKVNELIARLRYARPGIGLISPPPHHDIYSIEDLAQLIFDLKEVNPDALVSVKLVAHAGVGTIAAGVVKAYADLITISGHDGGTGASPLTSIRYAGVPWELGLAEAHETLRRNGLRERVRLQTDGGLKTGLDVIKAAILGAESFGFGTAPMIAMGCKYLRICHLNTCATGVATQLDVLRKNHFVGTAELVMRYFRFVAEDVRGHLARLGLRRLEELVGRVDLVRRRGDLAGKHERVDVAPLLNAAGFVDGQSQVCSGARNVPRDPGSLAARIAEDTRFAVEHRRGGEFRYAVSNTDRSLGARLSGEVARRHGDRGMDAHPITLRLSGSAGQSLGAWNAGGVHIVLEGEANDGVGKGMAGGRIVVHPPHDAGFVARDAVIVGNTCLYGATGGELYAAGTAGERFAVRNSGALAVVEGTGDHTCEYMTGGIVVVLGRTGINFGAGMTGGFAYVLDTERDFVDRYNHELIDIQRISPEGMENHLQHLSGLVAEHVRATGSAWGAQIQSHFRDLLPKFWLVKPKAASVDSLIDELRRAA</sequence>
<dbReference type="GO" id="GO:0004355">
    <property type="term" value="F:glutamate synthase (NADPH) activity"/>
    <property type="evidence" value="ECO:0007669"/>
    <property type="project" value="UniProtKB-EC"/>
</dbReference>
<reference evidence="17" key="1">
    <citation type="journal article" date="2019" name="Int. J. Syst. Evol. Microbiol.">
        <title>The Global Catalogue of Microorganisms (GCM) 10K type strain sequencing project: providing services to taxonomists for standard genome sequencing and annotation.</title>
        <authorList>
            <consortium name="The Broad Institute Genomics Platform"/>
            <consortium name="The Broad Institute Genome Sequencing Center for Infectious Disease"/>
            <person name="Wu L."/>
            <person name="Ma J."/>
        </authorList>
    </citation>
    <scope>NUCLEOTIDE SEQUENCE [LARGE SCALE GENOMIC DNA]</scope>
    <source>
        <strain evidence="17">CCUG 30340</strain>
    </source>
</reference>
<dbReference type="InterPro" id="IPR006982">
    <property type="entry name" value="Glu_synth_centr_N"/>
</dbReference>
<evidence type="ECO:0000313" key="17">
    <source>
        <dbReference type="Proteomes" id="UP001595886"/>
    </source>
</evidence>
<dbReference type="PANTHER" id="PTHR11938">
    <property type="entry name" value="FAD NADPH DEHYDROGENASE/OXIDOREDUCTASE"/>
    <property type="match status" value="1"/>
</dbReference>
<accession>A0ABV9QQ07</accession>
<dbReference type="InterPro" id="IPR029055">
    <property type="entry name" value="Ntn_hydrolases_N"/>
</dbReference>
<dbReference type="CDD" id="cd00982">
    <property type="entry name" value="gltB_C"/>
    <property type="match status" value="1"/>
</dbReference>
<dbReference type="InterPro" id="IPR002932">
    <property type="entry name" value="Glu_synthdom"/>
</dbReference>
<keyword evidence="10" id="KW-0408">Iron</keyword>
<dbReference type="SUPFAM" id="SSF51395">
    <property type="entry name" value="FMN-linked oxidoreductases"/>
    <property type="match status" value="1"/>
</dbReference>
<comment type="caution">
    <text evidence="16">The sequence shown here is derived from an EMBL/GenBank/DDBJ whole genome shotgun (WGS) entry which is preliminary data.</text>
</comment>
<keyword evidence="13" id="KW-0003">3Fe-4S</keyword>
<organism evidence="16 17">
    <name type="scientific">Dokdonella ginsengisoli</name>
    <dbReference type="NCBI Taxonomy" id="363846"/>
    <lineage>
        <taxon>Bacteria</taxon>
        <taxon>Pseudomonadati</taxon>
        <taxon>Pseudomonadota</taxon>
        <taxon>Gammaproteobacteria</taxon>
        <taxon>Lysobacterales</taxon>
        <taxon>Rhodanobacteraceae</taxon>
        <taxon>Dokdonella</taxon>
    </lineage>
</organism>
<keyword evidence="17" id="KW-1185">Reference proteome</keyword>
<dbReference type="CDD" id="cd02808">
    <property type="entry name" value="GltS_FMN"/>
    <property type="match status" value="1"/>
</dbReference>
<comment type="similarity">
    <text evidence="3">Belongs to the glutamate synthase family.</text>
</comment>
<dbReference type="Gene3D" id="3.20.20.70">
    <property type="entry name" value="Aldolase class I"/>
    <property type="match status" value="2"/>
</dbReference>
<keyword evidence="6" id="KW-0288">FMN</keyword>
<evidence type="ECO:0000256" key="11">
    <source>
        <dbReference type="ARBA" id="ARBA00023014"/>
    </source>
</evidence>
<keyword evidence="11" id="KW-0411">Iron-sulfur</keyword>
<evidence type="ECO:0000256" key="6">
    <source>
        <dbReference type="ARBA" id="ARBA00022643"/>
    </source>
</evidence>
<comment type="pathway">
    <text evidence="14">Amino-acid biosynthesis.</text>
</comment>
<evidence type="ECO:0000256" key="2">
    <source>
        <dbReference type="ARBA" id="ARBA00001927"/>
    </source>
</evidence>
<gene>
    <name evidence="16" type="primary">gltB</name>
    <name evidence="16" type="ORF">ACFO6Q_01780</name>
</gene>
<dbReference type="InterPro" id="IPR036485">
    <property type="entry name" value="Glu_synth_asu_C_sf"/>
</dbReference>
<keyword evidence="7" id="KW-0479">Metal-binding</keyword>
<evidence type="ECO:0000256" key="10">
    <source>
        <dbReference type="ARBA" id="ARBA00023004"/>
    </source>
</evidence>
<dbReference type="RefSeq" id="WP_380018768.1">
    <property type="nucleotide sequence ID" value="NZ_JBHSHD010000002.1"/>
</dbReference>
<evidence type="ECO:0000256" key="13">
    <source>
        <dbReference type="ARBA" id="ARBA00023291"/>
    </source>
</evidence>
<dbReference type="PANTHER" id="PTHR11938:SF148">
    <property type="entry name" value="GLUTAMATE SYNTHASE [NADPH] LARGE CHAIN"/>
    <property type="match status" value="1"/>
</dbReference>
<keyword evidence="4" id="KW-0028">Amino-acid biosynthesis</keyword>
<dbReference type="InterPro" id="IPR002489">
    <property type="entry name" value="Glu_synth_asu_C"/>
</dbReference>
<dbReference type="Pfam" id="PF01645">
    <property type="entry name" value="Glu_synthase"/>
    <property type="match status" value="1"/>
</dbReference>
<dbReference type="Pfam" id="PF04898">
    <property type="entry name" value="Glu_syn_central"/>
    <property type="match status" value="1"/>
</dbReference>
<evidence type="ECO:0000259" key="15">
    <source>
        <dbReference type="PROSITE" id="PS51278"/>
    </source>
</evidence>
<dbReference type="EMBL" id="JBHSHD010000002">
    <property type="protein sequence ID" value="MFC4819032.1"/>
    <property type="molecule type" value="Genomic_DNA"/>
</dbReference>
<dbReference type="SUPFAM" id="SSF56235">
    <property type="entry name" value="N-terminal nucleophile aminohydrolases (Ntn hydrolases)"/>
    <property type="match status" value="1"/>
</dbReference>
<feature type="domain" description="Glutamine amidotransferase type-2" evidence="15">
    <location>
        <begin position="19"/>
        <end position="410"/>
    </location>
</feature>
<keyword evidence="5" id="KW-0285">Flavoprotein</keyword>
<comment type="cofactor">
    <cofactor evidence="2">
        <name>[3Fe-4S] cluster</name>
        <dbReference type="ChEBI" id="CHEBI:21137"/>
    </cofactor>
</comment>
<evidence type="ECO:0000256" key="8">
    <source>
        <dbReference type="ARBA" id="ARBA00022962"/>
    </source>
</evidence>
<dbReference type="Pfam" id="PF01493">
    <property type="entry name" value="GXGXG"/>
    <property type="match status" value="1"/>
</dbReference>
<dbReference type="Gene3D" id="2.160.20.60">
    <property type="entry name" value="Glutamate synthase, alpha subunit, C-terminal domain"/>
    <property type="match status" value="1"/>
</dbReference>
<dbReference type="Proteomes" id="UP001595886">
    <property type="component" value="Unassembled WGS sequence"/>
</dbReference>
<dbReference type="InterPro" id="IPR013785">
    <property type="entry name" value="Aldolase_TIM"/>
</dbReference>
<evidence type="ECO:0000256" key="5">
    <source>
        <dbReference type="ARBA" id="ARBA00022630"/>
    </source>
</evidence>
<evidence type="ECO:0000256" key="12">
    <source>
        <dbReference type="ARBA" id="ARBA00023164"/>
    </source>
</evidence>
<dbReference type="PROSITE" id="PS51278">
    <property type="entry name" value="GATASE_TYPE_2"/>
    <property type="match status" value="1"/>
</dbReference>
<dbReference type="InterPro" id="IPR017932">
    <property type="entry name" value="GATase_2_dom"/>
</dbReference>
<keyword evidence="12" id="KW-0314">Glutamate biosynthesis</keyword>
<keyword evidence="8" id="KW-0315">Glutamine amidotransferase</keyword>
<evidence type="ECO:0000256" key="4">
    <source>
        <dbReference type="ARBA" id="ARBA00022605"/>
    </source>
</evidence>
<evidence type="ECO:0000256" key="14">
    <source>
        <dbReference type="ARBA" id="ARBA00029440"/>
    </source>
</evidence>
<evidence type="ECO:0000256" key="3">
    <source>
        <dbReference type="ARBA" id="ARBA00009716"/>
    </source>
</evidence>
<evidence type="ECO:0000256" key="7">
    <source>
        <dbReference type="ARBA" id="ARBA00022723"/>
    </source>
</evidence>
<dbReference type="InterPro" id="IPR050711">
    <property type="entry name" value="ET-N_metabolism_enzyme"/>
</dbReference>
<dbReference type="CDD" id="cd00713">
    <property type="entry name" value="GltS"/>
    <property type="match status" value="1"/>
</dbReference>
<evidence type="ECO:0000256" key="9">
    <source>
        <dbReference type="ARBA" id="ARBA00023002"/>
    </source>
</evidence>
<evidence type="ECO:0000256" key="1">
    <source>
        <dbReference type="ARBA" id="ARBA00001917"/>
    </source>
</evidence>
<protein>
    <submittedName>
        <fullName evidence="16">Glutamate synthase large subunit</fullName>
        <ecNumber evidence="16">1.4.1.13</ecNumber>
    </submittedName>
</protein>
<comment type="cofactor">
    <cofactor evidence="1">
        <name>FMN</name>
        <dbReference type="ChEBI" id="CHEBI:58210"/>
    </cofactor>
</comment>
<dbReference type="NCBIfam" id="NF008730">
    <property type="entry name" value="PRK11750.1"/>
    <property type="match status" value="1"/>
</dbReference>
<keyword evidence="9 16" id="KW-0560">Oxidoreductase</keyword>